<gene>
    <name evidence="1" type="ORF">Scep_006232</name>
</gene>
<reference evidence="1 2" key="1">
    <citation type="submission" date="2024-01" db="EMBL/GenBank/DDBJ databases">
        <title>Genome assemblies of Stephania.</title>
        <authorList>
            <person name="Yang L."/>
        </authorList>
    </citation>
    <scope>NUCLEOTIDE SEQUENCE [LARGE SCALE GENOMIC DNA]</scope>
    <source>
        <strain evidence="1">JXDWG</strain>
        <tissue evidence="1">Leaf</tissue>
    </source>
</reference>
<evidence type="ECO:0000313" key="2">
    <source>
        <dbReference type="Proteomes" id="UP001419268"/>
    </source>
</evidence>
<sequence>MVFVNCLVSSLKNIALGLEWSGVEWSGEVWSIKLSLTNFSFMARSGRRCLASLSC</sequence>
<protein>
    <submittedName>
        <fullName evidence="1">Uncharacterized protein</fullName>
    </submittedName>
</protein>
<dbReference type="Proteomes" id="UP001419268">
    <property type="component" value="Unassembled WGS sequence"/>
</dbReference>
<dbReference type="EMBL" id="JBBNAG010000003">
    <property type="protein sequence ID" value="KAK9147475.1"/>
    <property type="molecule type" value="Genomic_DNA"/>
</dbReference>
<evidence type="ECO:0000313" key="1">
    <source>
        <dbReference type="EMBL" id="KAK9147475.1"/>
    </source>
</evidence>
<dbReference type="AlphaFoldDB" id="A0AAP0PMU0"/>
<comment type="caution">
    <text evidence="1">The sequence shown here is derived from an EMBL/GenBank/DDBJ whole genome shotgun (WGS) entry which is preliminary data.</text>
</comment>
<organism evidence="1 2">
    <name type="scientific">Stephania cephalantha</name>
    <dbReference type="NCBI Taxonomy" id="152367"/>
    <lineage>
        <taxon>Eukaryota</taxon>
        <taxon>Viridiplantae</taxon>
        <taxon>Streptophyta</taxon>
        <taxon>Embryophyta</taxon>
        <taxon>Tracheophyta</taxon>
        <taxon>Spermatophyta</taxon>
        <taxon>Magnoliopsida</taxon>
        <taxon>Ranunculales</taxon>
        <taxon>Menispermaceae</taxon>
        <taxon>Menispermoideae</taxon>
        <taxon>Cissampelideae</taxon>
        <taxon>Stephania</taxon>
    </lineage>
</organism>
<keyword evidence="2" id="KW-1185">Reference proteome</keyword>
<name>A0AAP0PMU0_9MAGN</name>
<accession>A0AAP0PMU0</accession>
<proteinExistence type="predicted"/>